<keyword evidence="2" id="KW-0812">Transmembrane</keyword>
<dbReference type="SUPFAM" id="SSF54495">
    <property type="entry name" value="UBC-like"/>
    <property type="match status" value="1"/>
</dbReference>
<organism evidence="5 7">
    <name type="scientific">Prunus armeniaca</name>
    <name type="common">Apricot</name>
    <name type="synonym">Armeniaca vulgaris</name>
    <dbReference type="NCBI Taxonomy" id="36596"/>
    <lineage>
        <taxon>Eukaryota</taxon>
        <taxon>Viridiplantae</taxon>
        <taxon>Streptophyta</taxon>
        <taxon>Embryophyta</taxon>
        <taxon>Tracheophyta</taxon>
        <taxon>Spermatophyta</taxon>
        <taxon>Magnoliopsida</taxon>
        <taxon>eudicotyledons</taxon>
        <taxon>Gunneridae</taxon>
        <taxon>Pentapetalae</taxon>
        <taxon>rosids</taxon>
        <taxon>fabids</taxon>
        <taxon>Rosales</taxon>
        <taxon>Rosaceae</taxon>
        <taxon>Amygdaloideae</taxon>
        <taxon>Amygdaleae</taxon>
        <taxon>Prunus</taxon>
    </lineage>
</organism>
<evidence type="ECO:0000313" key="5">
    <source>
        <dbReference type="EMBL" id="CAB4321006.1"/>
    </source>
</evidence>
<accession>A0A6J5Y4C9</accession>
<dbReference type="AlphaFoldDB" id="A0A6J5Y4C9"/>
<dbReference type="InterPro" id="IPR016135">
    <property type="entry name" value="UBQ-conjugating_enzyme/RWD"/>
</dbReference>
<dbReference type="EMBL" id="CAEKKB010000008">
    <property type="protein sequence ID" value="CAB4321006.1"/>
    <property type="molecule type" value="Genomic_DNA"/>
</dbReference>
<dbReference type="GO" id="GO:0043130">
    <property type="term" value="F:ubiquitin binding"/>
    <property type="evidence" value="ECO:0007669"/>
    <property type="project" value="TreeGrafter"/>
</dbReference>
<feature type="transmembrane region" description="Helical" evidence="2">
    <location>
        <begin position="220"/>
        <end position="239"/>
    </location>
</feature>
<keyword evidence="2" id="KW-1133">Transmembrane helix</keyword>
<dbReference type="GO" id="GO:0008333">
    <property type="term" value="P:endosome to lysosome transport"/>
    <property type="evidence" value="ECO:0007669"/>
    <property type="project" value="TreeGrafter"/>
</dbReference>
<feature type="region of interest" description="Disordered" evidence="1">
    <location>
        <begin position="179"/>
        <end position="212"/>
    </location>
</feature>
<keyword evidence="7" id="KW-1185">Reference proteome</keyword>
<gene>
    <name evidence="4" type="ORF">CURHAP_LOCUS50788</name>
    <name evidence="5" type="ORF">ORAREDHAP_LOCUS50061</name>
</gene>
<evidence type="ECO:0000259" key="3">
    <source>
        <dbReference type="PROSITE" id="PS51322"/>
    </source>
</evidence>
<dbReference type="Proteomes" id="UP000507222">
    <property type="component" value="Unassembled WGS sequence"/>
</dbReference>
<protein>
    <recommendedName>
        <fullName evidence="3">UEV domain-containing protein</fullName>
    </recommendedName>
</protein>
<evidence type="ECO:0000313" key="6">
    <source>
        <dbReference type="Proteomes" id="UP000507222"/>
    </source>
</evidence>
<dbReference type="InterPro" id="IPR052070">
    <property type="entry name" value="ESCRT-I_UEV_domain"/>
</dbReference>
<evidence type="ECO:0000313" key="7">
    <source>
        <dbReference type="Proteomes" id="UP000507245"/>
    </source>
</evidence>
<dbReference type="PROSITE" id="PS51322">
    <property type="entry name" value="UEV"/>
    <property type="match status" value="1"/>
</dbReference>
<dbReference type="PANTHER" id="PTHR23306">
    <property type="entry name" value="TUMOR SUSCEPTIBILITY GENE 101 PROTEIN-RELATED"/>
    <property type="match status" value="1"/>
</dbReference>
<evidence type="ECO:0000313" key="4">
    <source>
        <dbReference type="EMBL" id="CAB4290685.1"/>
    </source>
</evidence>
<proteinExistence type="predicted"/>
<sequence length="240" mass="27668">MDQSSGLRFYHSLLPMPNLTLQQNLILYAITLIIGEGRLDYPIQDRHRILTDVIQLLFHMPSLVPKRGRFQKGEPLVLVIKGTIPIFYKAQHYKTPIKIWVPLGYPRDSPKVRVVVEDQAILSIKFPHPYVDAGAGGLVNVPYMQAWTESHLEIRTLTDLVINMCECFSVDPPVRQRVPPKPPAPVPTFPIPQPPQEQEMQERERQEEGKRCRGKRGRGWAWSSLIVFCSIVYILFWFMS</sequence>
<feature type="compositionally biased region" description="Basic and acidic residues" evidence="1">
    <location>
        <begin position="200"/>
        <end position="211"/>
    </location>
</feature>
<evidence type="ECO:0000256" key="2">
    <source>
        <dbReference type="SAM" id="Phobius"/>
    </source>
</evidence>
<dbReference type="InterPro" id="IPR008883">
    <property type="entry name" value="UEV_N"/>
</dbReference>
<evidence type="ECO:0000256" key="1">
    <source>
        <dbReference type="SAM" id="MobiDB-lite"/>
    </source>
</evidence>
<feature type="compositionally biased region" description="Pro residues" evidence="1">
    <location>
        <begin position="179"/>
        <end position="195"/>
    </location>
</feature>
<dbReference type="PANTHER" id="PTHR23306:SF3">
    <property type="entry name" value="TUMOR SUPPRESSOR PROTEIN 101"/>
    <property type="match status" value="1"/>
</dbReference>
<dbReference type="OrthoDB" id="306304at2759"/>
<dbReference type="CDD" id="cd11685">
    <property type="entry name" value="UEV_TSG101-like"/>
    <property type="match status" value="1"/>
</dbReference>
<dbReference type="GO" id="GO:0000813">
    <property type="term" value="C:ESCRT I complex"/>
    <property type="evidence" value="ECO:0007669"/>
    <property type="project" value="TreeGrafter"/>
</dbReference>
<reference evidence="7" key="1">
    <citation type="journal article" date="2020" name="Genome Biol.">
        <title>Gamete binning: chromosome-level and haplotype-resolved genome assembly enabled by high-throughput single-cell sequencing of gamete genomes.</title>
        <authorList>
            <person name="Campoy J.A."/>
            <person name="Sun H."/>
            <person name="Goel M."/>
            <person name="Jiao W.-B."/>
            <person name="Folz-Donahue K."/>
            <person name="Wang N."/>
            <person name="Rubio M."/>
            <person name="Liu C."/>
            <person name="Kukat C."/>
            <person name="Ruiz D."/>
            <person name="Huettel B."/>
            <person name="Schneeberger K."/>
        </authorList>
    </citation>
    <scope>NUCLEOTIDE SEQUENCE [LARGE SCALE GENOMIC DNA]</scope>
    <source>
        <strain evidence="7">cv. Rojo Pasion</strain>
    </source>
</reference>
<name>A0A6J5Y4C9_PRUAR</name>
<reference evidence="5 6" key="2">
    <citation type="submission" date="2020-05" db="EMBL/GenBank/DDBJ databases">
        <authorList>
            <person name="Campoy J."/>
            <person name="Schneeberger K."/>
            <person name="Spophaly S."/>
        </authorList>
    </citation>
    <scope>NUCLEOTIDE SEQUENCE [LARGE SCALE GENOMIC DNA]</scope>
    <source>
        <strain evidence="5">PruArmRojPasFocal</strain>
    </source>
</reference>
<feature type="domain" description="UEV" evidence="3">
    <location>
        <begin position="30"/>
        <end position="178"/>
    </location>
</feature>
<dbReference type="Pfam" id="PF05743">
    <property type="entry name" value="UEV"/>
    <property type="match status" value="1"/>
</dbReference>
<dbReference type="GO" id="GO:0015031">
    <property type="term" value="P:protein transport"/>
    <property type="evidence" value="ECO:0007669"/>
    <property type="project" value="InterPro"/>
</dbReference>
<dbReference type="Gene3D" id="3.10.110.10">
    <property type="entry name" value="Ubiquitin Conjugating Enzyme"/>
    <property type="match status" value="1"/>
</dbReference>
<dbReference type="Proteomes" id="UP000507245">
    <property type="component" value="Unassembled WGS sequence"/>
</dbReference>
<dbReference type="EMBL" id="CAEKDK010000008">
    <property type="protein sequence ID" value="CAB4290685.1"/>
    <property type="molecule type" value="Genomic_DNA"/>
</dbReference>
<keyword evidence="2" id="KW-0472">Membrane</keyword>